<reference evidence="10 11" key="1">
    <citation type="journal article" date="2011" name="Stand. Genomic Sci.">
        <title>Complete genome sequence of the halophilic and highly halotolerant Chromohalobacter salexigens type strain (1H11(T)).</title>
        <authorList>
            <person name="Copeland A."/>
            <person name="O'Connor K."/>
            <person name="Lucas S."/>
            <person name="Lapidus A."/>
            <person name="Berry K.W."/>
            <person name="Detter J.C."/>
            <person name="Del Rio T.G."/>
            <person name="Hammon N."/>
            <person name="Dalin E."/>
            <person name="Tice H."/>
            <person name="Pitluck S."/>
            <person name="Bruce D."/>
            <person name="Goodwin L."/>
            <person name="Han C."/>
            <person name="Tapia R."/>
            <person name="Saunders E."/>
            <person name="Schmutz J."/>
            <person name="Brettin T."/>
            <person name="Larimer F."/>
            <person name="Land M."/>
            <person name="Hauser L."/>
            <person name="Vargas C."/>
            <person name="Nieto J.J."/>
            <person name="Kyrpides N.C."/>
            <person name="Ivanova N."/>
            <person name="Goker M."/>
            <person name="Klenk H.P."/>
            <person name="Csonka L.N."/>
            <person name="Woyke T."/>
        </authorList>
    </citation>
    <scope>NUCLEOTIDE SEQUENCE [LARGE SCALE GENOMIC DNA]</scope>
    <source>
        <strain evidence="11">ATCC BAA-138 / DSM 3043 / CIP 106854 / NCIMB 13768 / 1H11</strain>
    </source>
</reference>
<protein>
    <submittedName>
        <fullName evidence="10">ABC transporter related protein</fullName>
    </submittedName>
</protein>
<organism evidence="10 11">
    <name type="scientific">Chromohalobacter israelensis (strain ATCC BAA-138 / DSM 3043 / CIP 106854 / NCIMB 13768 / 1H11)</name>
    <name type="common">Chromohalobacter salexigens</name>
    <dbReference type="NCBI Taxonomy" id="290398"/>
    <lineage>
        <taxon>Bacteria</taxon>
        <taxon>Pseudomonadati</taxon>
        <taxon>Pseudomonadota</taxon>
        <taxon>Gammaproteobacteria</taxon>
        <taxon>Oceanospirillales</taxon>
        <taxon>Halomonadaceae</taxon>
        <taxon>Chromohalobacter</taxon>
    </lineage>
</organism>
<dbReference type="InterPro" id="IPR036640">
    <property type="entry name" value="ABC1_TM_sf"/>
</dbReference>
<evidence type="ECO:0000259" key="9">
    <source>
        <dbReference type="PROSITE" id="PS50929"/>
    </source>
</evidence>
<dbReference type="Proteomes" id="UP000000239">
    <property type="component" value="Chromosome"/>
</dbReference>
<dbReference type="InterPro" id="IPR003439">
    <property type="entry name" value="ABC_transporter-like_ATP-bd"/>
</dbReference>
<comment type="subcellular location">
    <subcellularLocation>
        <location evidence="1">Cell membrane</location>
        <topology evidence="1">Multi-pass membrane protein</topology>
    </subcellularLocation>
</comment>
<dbReference type="KEGG" id="csa:Csal_1998"/>
<dbReference type="Gene3D" id="1.20.1560.10">
    <property type="entry name" value="ABC transporter type 1, transmembrane domain"/>
    <property type="match status" value="1"/>
</dbReference>
<dbReference type="InterPro" id="IPR011527">
    <property type="entry name" value="ABC1_TM_dom"/>
</dbReference>
<dbReference type="GO" id="GO:0016887">
    <property type="term" value="F:ATP hydrolysis activity"/>
    <property type="evidence" value="ECO:0007669"/>
    <property type="project" value="InterPro"/>
</dbReference>
<evidence type="ECO:0000256" key="7">
    <source>
        <dbReference type="SAM" id="Phobius"/>
    </source>
</evidence>
<dbReference type="Pfam" id="PF00664">
    <property type="entry name" value="ABC_membrane"/>
    <property type="match status" value="1"/>
</dbReference>
<dbReference type="PANTHER" id="PTHR24221">
    <property type="entry name" value="ATP-BINDING CASSETTE SUB-FAMILY B"/>
    <property type="match status" value="1"/>
</dbReference>
<dbReference type="SUPFAM" id="SSF90123">
    <property type="entry name" value="ABC transporter transmembrane region"/>
    <property type="match status" value="1"/>
</dbReference>
<keyword evidence="4" id="KW-0067">ATP-binding</keyword>
<evidence type="ECO:0000313" key="11">
    <source>
        <dbReference type="Proteomes" id="UP000000239"/>
    </source>
</evidence>
<dbReference type="GO" id="GO:0045454">
    <property type="term" value="P:cell redox homeostasis"/>
    <property type="evidence" value="ECO:0007669"/>
    <property type="project" value="InterPro"/>
</dbReference>
<dbReference type="GO" id="GO:0034775">
    <property type="term" value="P:glutathione transmembrane transport"/>
    <property type="evidence" value="ECO:0007669"/>
    <property type="project" value="InterPro"/>
</dbReference>
<evidence type="ECO:0000313" key="10">
    <source>
        <dbReference type="EMBL" id="ABE59349.1"/>
    </source>
</evidence>
<keyword evidence="2 7" id="KW-0812">Transmembrane</keyword>
<dbReference type="PROSITE" id="PS00211">
    <property type="entry name" value="ABC_TRANSPORTER_1"/>
    <property type="match status" value="1"/>
</dbReference>
<feature type="domain" description="ABC transporter" evidence="8">
    <location>
        <begin position="358"/>
        <end position="575"/>
    </location>
</feature>
<gene>
    <name evidence="10" type="ordered locus">Csal_1998</name>
</gene>
<dbReference type="InterPro" id="IPR003593">
    <property type="entry name" value="AAA+_ATPase"/>
</dbReference>
<keyword evidence="6 7" id="KW-0472">Membrane</keyword>
<dbReference type="eggNOG" id="COG4987">
    <property type="taxonomic scope" value="Bacteria"/>
</dbReference>
<dbReference type="AlphaFoldDB" id="Q1QW09"/>
<dbReference type="SUPFAM" id="SSF52540">
    <property type="entry name" value="P-loop containing nucleoside triphosphate hydrolases"/>
    <property type="match status" value="1"/>
</dbReference>
<dbReference type="InterPro" id="IPR027417">
    <property type="entry name" value="P-loop_NTPase"/>
</dbReference>
<dbReference type="HOGENOM" id="CLU_000604_84_9_6"/>
<dbReference type="InterPro" id="IPR014223">
    <property type="entry name" value="ABC_CydC/D"/>
</dbReference>
<dbReference type="PROSITE" id="PS50929">
    <property type="entry name" value="ABC_TM1F"/>
    <property type="match status" value="1"/>
</dbReference>
<dbReference type="PANTHER" id="PTHR24221:SF654">
    <property type="entry name" value="ATP-BINDING CASSETTE SUB-FAMILY B MEMBER 6"/>
    <property type="match status" value="1"/>
</dbReference>
<evidence type="ECO:0000256" key="6">
    <source>
        <dbReference type="ARBA" id="ARBA00023136"/>
    </source>
</evidence>
<dbReference type="GO" id="GO:0005524">
    <property type="term" value="F:ATP binding"/>
    <property type="evidence" value="ECO:0007669"/>
    <property type="project" value="UniProtKB-KW"/>
</dbReference>
<name>Q1QW09_CHRI1</name>
<feature type="transmembrane region" description="Helical" evidence="7">
    <location>
        <begin position="182"/>
        <end position="202"/>
    </location>
</feature>
<dbReference type="STRING" id="290398.Csal_1998"/>
<dbReference type="PROSITE" id="PS50893">
    <property type="entry name" value="ABC_TRANSPORTER_2"/>
    <property type="match status" value="1"/>
</dbReference>
<sequence length="578" mass="61731">MEPRMTTSRSPGPGLKALGPWLRVMAQRRARLAIGALLMLLTMVFAIGLLTLSGWFITATALTGMALAAGAAATLDVFTPGSGIRLFAVGRTAARYAERLYNHDTVLRLLADIRGRTFAGLARLPGRELARYRAGEWLNRLTADIDALDNLYLRLLAPPLVGLLAILGVAGVLALALPRLGIVLLAVLLPLWGVITLGMALAGRRPSARRIETLERLRVRALEHLQGLAELRAFAALGAHRGTLETTQHRLLDDQRRLERRAALGSALVTLGVQGAGVGILCLALLAFTAGELSAPVASMLPLAVLALNEGLAMLPAAFVQLGATRQAAARLNDQAALSSAEEGIHAWPLAPGEAPEVVFDNVSLRYPGMESTPALAHLDLRLAAGERLAVLGPSGSGKSSLAQLVARAFDPSDGHVRVAGRDVRDLAPVALRARLGYLTQHTELFHASLADNLRLGLPVDHGLGEEAIERALWQALWIVDLDGWARELPQGLETWVGEAGRQLSGGQARRVALARVILRDAPLVLLDEPLAGLDEATAGIIAERLDTWLDGRSVLMFAHRRDALPRCDRAWSFTAAA</sequence>
<accession>Q1QW09</accession>
<dbReference type="SMART" id="SM00382">
    <property type="entry name" value="AAA"/>
    <property type="match status" value="1"/>
</dbReference>
<keyword evidence="11" id="KW-1185">Reference proteome</keyword>
<dbReference type="NCBIfam" id="TIGR02868">
    <property type="entry name" value="CydC"/>
    <property type="match status" value="1"/>
</dbReference>
<evidence type="ECO:0000256" key="1">
    <source>
        <dbReference type="ARBA" id="ARBA00004651"/>
    </source>
</evidence>
<keyword evidence="5 7" id="KW-1133">Transmembrane helix</keyword>
<evidence type="ECO:0000256" key="2">
    <source>
        <dbReference type="ARBA" id="ARBA00022692"/>
    </source>
</evidence>
<dbReference type="InterPro" id="IPR017871">
    <property type="entry name" value="ABC_transporter-like_CS"/>
</dbReference>
<dbReference type="InterPro" id="IPR039421">
    <property type="entry name" value="Type_1_exporter"/>
</dbReference>
<evidence type="ECO:0000256" key="4">
    <source>
        <dbReference type="ARBA" id="ARBA00022840"/>
    </source>
</evidence>
<feature type="domain" description="ABC transmembrane type-1" evidence="9">
    <location>
        <begin position="33"/>
        <end position="324"/>
    </location>
</feature>
<feature type="transmembrane region" description="Helical" evidence="7">
    <location>
        <begin position="155"/>
        <end position="176"/>
    </location>
</feature>
<dbReference type="GO" id="GO:0140359">
    <property type="term" value="F:ABC-type transporter activity"/>
    <property type="evidence" value="ECO:0007669"/>
    <property type="project" value="InterPro"/>
</dbReference>
<feature type="transmembrane region" description="Helical" evidence="7">
    <location>
        <begin position="32"/>
        <end position="50"/>
    </location>
</feature>
<feature type="transmembrane region" description="Helical" evidence="7">
    <location>
        <begin position="56"/>
        <end position="78"/>
    </location>
</feature>
<proteinExistence type="predicted"/>
<evidence type="ECO:0000256" key="3">
    <source>
        <dbReference type="ARBA" id="ARBA00022741"/>
    </source>
</evidence>
<keyword evidence="3" id="KW-0547">Nucleotide-binding</keyword>
<dbReference type="Pfam" id="PF00005">
    <property type="entry name" value="ABC_tran"/>
    <property type="match status" value="1"/>
</dbReference>
<dbReference type="EMBL" id="CP000285">
    <property type="protein sequence ID" value="ABE59349.1"/>
    <property type="molecule type" value="Genomic_DNA"/>
</dbReference>
<feature type="transmembrane region" description="Helical" evidence="7">
    <location>
        <begin position="300"/>
        <end position="322"/>
    </location>
</feature>
<dbReference type="GO" id="GO:0005886">
    <property type="term" value="C:plasma membrane"/>
    <property type="evidence" value="ECO:0007669"/>
    <property type="project" value="UniProtKB-SubCell"/>
</dbReference>
<feature type="transmembrane region" description="Helical" evidence="7">
    <location>
        <begin position="262"/>
        <end position="288"/>
    </location>
</feature>
<dbReference type="Gene3D" id="3.40.50.300">
    <property type="entry name" value="P-loop containing nucleotide triphosphate hydrolases"/>
    <property type="match status" value="1"/>
</dbReference>
<evidence type="ECO:0000256" key="5">
    <source>
        <dbReference type="ARBA" id="ARBA00022989"/>
    </source>
</evidence>
<evidence type="ECO:0000259" key="8">
    <source>
        <dbReference type="PROSITE" id="PS50893"/>
    </source>
</evidence>